<proteinExistence type="predicted"/>
<dbReference type="Proteomes" id="UP001201020">
    <property type="component" value="Chromosome"/>
</dbReference>
<dbReference type="GO" id="GO:0046917">
    <property type="term" value="F:triphosphoribosyl-dephospho-CoA synthase activity"/>
    <property type="evidence" value="ECO:0007669"/>
    <property type="project" value="InterPro"/>
</dbReference>
<reference evidence="1" key="1">
    <citation type="journal article" date="2022" name="Nat. Microbiol.">
        <title>Unique mobile elements and scalable gene flow at the prokaryote-eukaryote boundary revealed by circularized Asgard archaea genomes.</title>
        <authorList>
            <person name="Wu F."/>
            <person name="Speth D.R."/>
            <person name="Philosof A."/>
            <person name="Cremiere A."/>
            <person name="Narayanan A."/>
            <person name="Barco R.A."/>
            <person name="Connon S.A."/>
            <person name="Amend J.P."/>
            <person name="Antoshechkin I.A."/>
            <person name="Orphan V.J."/>
        </authorList>
    </citation>
    <scope>NUCLEOTIDE SEQUENCE</scope>
    <source>
        <strain evidence="1">PM71</strain>
    </source>
</reference>
<protein>
    <submittedName>
        <fullName evidence="1">Triphosphoribosyl-dephospho-CoA synthase</fullName>
    </submittedName>
</protein>
<dbReference type="AlphaFoldDB" id="A0A9Y1BKK5"/>
<organism evidence="1">
    <name type="scientific">Candidatus Heimdallarchaeum aukensis</name>
    <dbReference type="NCBI Taxonomy" id="2876573"/>
    <lineage>
        <taxon>Archaea</taxon>
        <taxon>Promethearchaeati</taxon>
        <taxon>Candidatus Heimdallarchaeota</taxon>
        <taxon>Candidatus Heimdallarchaeia (ex Rinke et al. 2021) (nom. nud.)</taxon>
        <taxon>Candidatus Heimdallarchaeales</taxon>
        <taxon>Candidatus Heimdallarchaeaceae</taxon>
        <taxon>Candidatus Heimdallarchaeum</taxon>
    </lineage>
</organism>
<accession>A0A9Y1BKK5</accession>
<sequence length="333" mass="38095">MTTSLTPEVRGKVLDVQLYIAQSAVLAHNILFITEPKPGAASPNYPFKDTKAADFLSGASCLFYPLFELSKRGILVAQNHLWYEDAELGYFLKKGVEESKRWVRGEGNTILGTLLMFSPLTVGVANFYATEGMRTNIPLDLDVVTKITENFLKQSSNVDCENVTNLLVKYVSKNLLPSDKEEDDFTSFLNIYQYENNNLYEFTKFYEERDLIFFELANRYKITINQGYPFFKKMYEQTEDFIQSTSQTFLYLLSLKTDTHIAKRFGNEVAKEVKARAKEIMKNDGLFTEKGQKLISELDTYLRFSKERIINPGSVADITATTLFIAILDGYRP</sequence>
<evidence type="ECO:0000313" key="1">
    <source>
        <dbReference type="EMBL" id="UJG40773.1"/>
    </source>
</evidence>
<gene>
    <name evidence="1" type="ORF">K9W45_13170</name>
</gene>
<dbReference type="InterPro" id="IPR002736">
    <property type="entry name" value="CitG"/>
</dbReference>
<dbReference type="PANTHER" id="PTHR42280:SF1">
    <property type="entry name" value="CITG FAMILY PROTEIN"/>
    <property type="match status" value="1"/>
</dbReference>
<dbReference type="Gene3D" id="1.10.4200.10">
    <property type="entry name" value="Triphosphoribosyl-dephospho-CoA protein"/>
    <property type="match status" value="1"/>
</dbReference>
<dbReference type="Pfam" id="PF01874">
    <property type="entry name" value="CitG"/>
    <property type="match status" value="1"/>
</dbReference>
<name>A0A9Y1BKK5_9ARCH</name>
<dbReference type="EMBL" id="CP084166">
    <property type="protein sequence ID" value="UJG40773.1"/>
    <property type="molecule type" value="Genomic_DNA"/>
</dbReference>
<dbReference type="GO" id="GO:0005524">
    <property type="term" value="F:ATP binding"/>
    <property type="evidence" value="ECO:0007669"/>
    <property type="project" value="InterPro"/>
</dbReference>
<dbReference type="PANTHER" id="PTHR42280">
    <property type="entry name" value="CITG FAMILY PROTEIN"/>
    <property type="match status" value="1"/>
</dbReference>